<reference evidence="1" key="1">
    <citation type="submission" date="2022-11" db="EMBL/GenBank/DDBJ databases">
        <title>beta-Carotene-producing bacterium, Jeongeuplla avenae sp. nov., alleviates the salt stress of Arabidopsis seedlings.</title>
        <authorList>
            <person name="Jiang L."/>
            <person name="Lee J."/>
        </authorList>
    </citation>
    <scope>NUCLEOTIDE SEQUENCE</scope>
    <source>
        <strain evidence="1">DY_R2A_6</strain>
    </source>
</reference>
<proteinExistence type="predicted"/>
<keyword evidence="2" id="KW-1185">Reference proteome</keyword>
<accession>A0ACD4NS15</accession>
<name>A0ACD4NS15_9HYPH</name>
<dbReference type="EMBL" id="CP113520">
    <property type="protein sequence ID" value="WAJ29518.1"/>
    <property type="molecule type" value="Genomic_DNA"/>
</dbReference>
<organism evidence="1 2">
    <name type="scientific">Antarcticirhabdus aurantiaca</name>
    <dbReference type="NCBI Taxonomy" id="2606717"/>
    <lineage>
        <taxon>Bacteria</taxon>
        <taxon>Pseudomonadati</taxon>
        <taxon>Pseudomonadota</taxon>
        <taxon>Alphaproteobacteria</taxon>
        <taxon>Hyphomicrobiales</taxon>
        <taxon>Aurantimonadaceae</taxon>
        <taxon>Antarcticirhabdus</taxon>
    </lineage>
</organism>
<evidence type="ECO:0000313" key="1">
    <source>
        <dbReference type="EMBL" id="WAJ29518.1"/>
    </source>
</evidence>
<dbReference type="Proteomes" id="UP001163223">
    <property type="component" value="Chromosome"/>
</dbReference>
<sequence length="120" mass="13186">MPSEIVLVVEDEERVRNFTVETLRELGYTVLHAGSGPEAMVERGQDITLLFTDIVMPGMTGRQLVDQAAALRSDLKVLYTTGYTRNAVVHNGVLDPGTNFLAKPFGIDQLAVKIREVLDA</sequence>
<protein>
    <submittedName>
        <fullName evidence="1">Response regulator</fullName>
    </submittedName>
</protein>
<gene>
    <name evidence="1" type="ORF">OXU80_04590</name>
</gene>
<evidence type="ECO:0000313" key="2">
    <source>
        <dbReference type="Proteomes" id="UP001163223"/>
    </source>
</evidence>